<dbReference type="PANTHER" id="PTHR43649:SF29">
    <property type="entry name" value="OSMOPROTECTIVE COMPOUNDS-BINDING PROTEIN GGTB"/>
    <property type="match status" value="1"/>
</dbReference>
<name>A0A1H8BLS2_9RHOB</name>
<protein>
    <submittedName>
        <fullName evidence="5">Maltose-binding protein/trehalose-binding protein/sucrose-binding protein</fullName>
    </submittedName>
</protein>
<dbReference type="Proteomes" id="UP000199372">
    <property type="component" value="Unassembled WGS sequence"/>
</dbReference>
<reference evidence="6" key="1">
    <citation type="submission" date="2016-10" db="EMBL/GenBank/DDBJ databases">
        <authorList>
            <person name="Varghese N."/>
            <person name="Submissions S."/>
        </authorList>
    </citation>
    <scope>NUCLEOTIDE SEQUENCE [LARGE SCALE GENOMIC DNA]</scope>
    <source>
        <strain evidence="6">DSM 26893</strain>
    </source>
</reference>
<dbReference type="InterPro" id="IPR050490">
    <property type="entry name" value="Bact_solute-bd_prot1"/>
</dbReference>
<comment type="similarity">
    <text evidence="2">Belongs to the bacterial solute-binding protein 1 family.</text>
</comment>
<dbReference type="SUPFAM" id="SSF53850">
    <property type="entry name" value="Periplasmic binding protein-like II"/>
    <property type="match status" value="1"/>
</dbReference>
<proteinExistence type="inferred from homology"/>
<evidence type="ECO:0000256" key="3">
    <source>
        <dbReference type="ARBA" id="ARBA00022448"/>
    </source>
</evidence>
<evidence type="ECO:0000256" key="4">
    <source>
        <dbReference type="SAM" id="SignalP"/>
    </source>
</evidence>
<evidence type="ECO:0000313" key="6">
    <source>
        <dbReference type="Proteomes" id="UP000199372"/>
    </source>
</evidence>
<dbReference type="RefSeq" id="WP_091844142.1">
    <property type="nucleotide sequence ID" value="NZ_FOCM01000001.1"/>
</dbReference>
<keyword evidence="4" id="KW-0732">Signal</keyword>
<dbReference type="EMBL" id="FOCM01000001">
    <property type="protein sequence ID" value="SEM83008.1"/>
    <property type="molecule type" value="Genomic_DNA"/>
</dbReference>
<dbReference type="GO" id="GO:0042597">
    <property type="term" value="C:periplasmic space"/>
    <property type="evidence" value="ECO:0007669"/>
    <property type="project" value="UniProtKB-SubCell"/>
</dbReference>
<dbReference type="InterPro" id="IPR006059">
    <property type="entry name" value="SBP"/>
</dbReference>
<keyword evidence="6" id="KW-1185">Reference proteome</keyword>
<sequence>MRHILLASAATMALGSGMAAAQELVFPVGEGAFSWDSYEEFAANNDYGGETIDIAGPWTGADAELMNSVAAYFAEATGATVNYSGSDSFEQDIVISTEANSAPNLAAFPQPGLVADLASRGSITPLDEDTATFIAENYSAGESWVDLATFEGPDGESAMYAFPYKIDVKSLVWYSPEQFEEAGYEIPETYEELKELTAQIAEDGVTPWCIGLGSGAATGWPATDWVEDIMLRTATPEQYDNWVTNDMPFDDPVVVAAIEEYGTFLQEGYVNGGREAAATTDFRDSPGGLFQFPPECYMHKQATFIPTFFPEGTVVGEDVDFFYFPAPEGGETPVLGGGTMFAITEDSETARGFIDFLKTPIAHEIWAAQGGLLSPLTSINPEVFPSDPARATNDILLNATTFRFDGSDLMPGEIGAGAFWTQMVEFTTGTQDAEATATAIQERWDNLKN</sequence>
<dbReference type="PANTHER" id="PTHR43649">
    <property type="entry name" value="ARABINOSE-BINDING PROTEIN-RELATED"/>
    <property type="match status" value="1"/>
</dbReference>
<evidence type="ECO:0000256" key="2">
    <source>
        <dbReference type="ARBA" id="ARBA00008520"/>
    </source>
</evidence>
<dbReference type="OrthoDB" id="8663148at2"/>
<dbReference type="Pfam" id="PF01547">
    <property type="entry name" value="SBP_bac_1"/>
    <property type="match status" value="1"/>
</dbReference>
<accession>A0A1H8BLS2</accession>
<feature type="chain" id="PRO_5011457401" evidence="4">
    <location>
        <begin position="22"/>
        <end position="449"/>
    </location>
</feature>
<dbReference type="AlphaFoldDB" id="A0A1H8BLS2"/>
<evidence type="ECO:0000256" key="1">
    <source>
        <dbReference type="ARBA" id="ARBA00004418"/>
    </source>
</evidence>
<evidence type="ECO:0000313" key="5">
    <source>
        <dbReference type="EMBL" id="SEM83008.1"/>
    </source>
</evidence>
<gene>
    <name evidence="5" type="ORF">SAMN04488011_101625</name>
</gene>
<keyword evidence="3" id="KW-0813">Transport</keyword>
<feature type="signal peptide" evidence="4">
    <location>
        <begin position="1"/>
        <end position="21"/>
    </location>
</feature>
<dbReference type="Gene3D" id="3.40.190.10">
    <property type="entry name" value="Periplasmic binding protein-like II"/>
    <property type="match status" value="2"/>
</dbReference>
<organism evidence="5 6">
    <name type="scientific">Palleronia pelagia</name>
    <dbReference type="NCBI Taxonomy" id="387096"/>
    <lineage>
        <taxon>Bacteria</taxon>
        <taxon>Pseudomonadati</taxon>
        <taxon>Pseudomonadota</taxon>
        <taxon>Alphaproteobacteria</taxon>
        <taxon>Rhodobacterales</taxon>
        <taxon>Roseobacteraceae</taxon>
        <taxon>Palleronia</taxon>
    </lineage>
</organism>
<comment type="subcellular location">
    <subcellularLocation>
        <location evidence="1">Periplasm</location>
    </subcellularLocation>
</comment>